<evidence type="ECO:0000313" key="4">
    <source>
        <dbReference type="Proteomes" id="UP000831947"/>
    </source>
</evidence>
<keyword evidence="1 3" id="KW-0489">Methyltransferase</keyword>
<keyword evidence="3" id="KW-0689">Ribosomal protein</keyword>
<dbReference type="RefSeq" id="WP_249512753.1">
    <property type="nucleotide sequence ID" value="NZ_CP093365.1"/>
</dbReference>
<dbReference type="Pfam" id="PF06325">
    <property type="entry name" value="PrmA"/>
    <property type="match status" value="1"/>
</dbReference>
<gene>
    <name evidence="3" type="ORF">MOO47_07090</name>
</gene>
<protein>
    <submittedName>
        <fullName evidence="3">50S ribosomal protein L11 methyltransferase</fullName>
    </submittedName>
</protein>
<dbReference type="GO" id="GO:0005840">
    <property type="term" value="C:ribosome"/>
    <property type="evidence" value="ECO:0007669"/>
    <property type="project" value="UniProtKB-KW"/>
</dbReference>
<name>A0ABY4PDC8_9LACO</name>
<dbReference type="Proteomes" id="UP000831947">
    <property type="component" value="Chromosome"/>
</dbReference>
<keyword evidence="4" id="KW-1185">Reference proteome</keyword>
<keyword evidence="2" id="KW-0808">Transferase</keyword>
<dbReference type="GO" id="GO:0032259">
    <property type="term" value="P:methylation"/>
    <property type="evidence" value="ECO:0007669"/>
    <property type="project" value="UniProtKB-KW"/>
</dbReference>
<dbReference type="PANTHER" id="PTHR43648">
    <property type="entry name" value="ELECTRON TRANSFER FLAVOPROTEIN BETA SUBUNIT LYSINE METHYLTRANSFERASE"/>
    <property type="match status" value="1"/>
</dbReference>
<dbReference type="SUPFAM" id="SSF53335">
    <property type="entry name" value="S-adenosyl-L-methionine-dependent methyltransferases"/>
    <property type="match status" value="1"/>
</dbReference>
<dbReference type="Gene3D" id="3.40.50.150">
    <property type="entry name" value="Vaccinia Virus protein VP39"/>
    <property type="match status" value="1"/>
</dbReference>
<organism evidence="3 4">
    <name type="scientific">Bombilactobacillus thymidiniphilus</name>
    <dbReference type="NCBI Taxonomy" id="2923363"/>
    <lineage>
        <taxon>Bacteria</taxon>
        <taxon>Bacillati</taxon>
        <taxon>Bacillota</taxon>
        <taxon>Bacilli</taxon>
        <taxon>Lactobacillales</taxon>
        <taxon>Lactobacillaceae</taxon>
        <taxon>Bombilactobacillus</taxon>
    </lineage>
</organism>
<evidence type="ECO:0000256" key="2">
    <source>
        <dbReference type="ARBA" id="ARBA00022679"/>
    </source>
</evidence>
<dbReference type="InterPro" id="IPR050078">
    <property type="entry name" value="Ribosomal_L11_MeTrfase_PrmA"/>
</dbReference>
<dbReference type="GO" id="GO:0008168">
    <property type="term" value="F:methyltransferase activity"/>
    <property type="evidence" value="ECO:0007669"/>
    <property type="project" value="UniProtKB-KW"/>
</dbReference>
<proteinExistence type="predicted"/>
<dbReference type="CDD" id="cd02440">
    <property type="entry name" value="AdoMet_MTases"/>
    <property type="match status" value="1"/>
</dbReference>
<accession>A0ABY4PDC8</accession>
<reference evidence="3 4" key="1">
    <citation type="journal article" date="2022" name="Int. J. Syst. Evol. Microbiol.">
        <title>Apilactobacillus apisilvae sp. nov., Nicolia spurrieriana gen. nov. sp. nov., Bombilactobacillus folatiphilus sp. nov. and Bombilactobacillus thymidiniphilus sp. nov., four new lactic acid bacterial isolates from stingless bees Tetragonula carbonaria and Austroplebeia australis.</title>
        <authorList>
            <person name="Oliphant S.A."/>
            <person name="Watson-Haigh N.S."/>
            <person name="Sumby K.M."/>
            <person name="Gardner J."/>
            <person name="Groom S."/>
            <person name="Jiranek V."/>
        </authorList>
    </citation>
    <scope>NUCLEOTIDE SEQUENCE [LARGE SCALE GENOMIC DNA]</scope>
    <source>
        <strain evidence="3 4">SG4_A1</strain>
    </source>
</reference>
<dbReference type="EMBL" id="CP093365">
    <property type="protein sequence ID" value="UQS83527.1"/>
    <property type="molecule type" value="Genomic_DNA"/>
</dbReference>
<evidence type="ECO:0000313" key="3">
    <source>
        <dbReference type="EMBL" id="UQS83527.1"/>
    </source>
</evidence>
<keyword evidence="3" id="KW-0687">Ribonucleoprotein</keyword>
<dbReference type="PANTHER" id="PTHR43648:SF1">
    <property type="entry name" value="ELECTRON TRANSFER FLAVOPROTEIN BETA SUBUNIT LYSINE METHYLTRANSFERASE"/>
    <property type="match status" value="1"/>
</dbReference>
<sequence length="287" mass="31910">MTEKRWSQLQIITAPQNFEIITNALIIQEINGIENLPQDTGLAIYLPEKSLTAAWFDQLTQLLTEWGLSSNQYNFKVTTDVDMHWGSSWQPYYQVVPITHFMAIVPSWQRDQVKSNYDILINPEESFGTGEHPTTKLCLQALEQIVDRQQKMIDVGTGTGVLAIAGYKLGIPKIYGYDLEESAVQVARANFALNSSNTTAFVVQQNSLLDGIDQKADLIVANMLIKPIKALIPQLATHLIAKGQVIISGILPTQVAQVSALLLKQQIKVQQTTCTADWACLIAQKEV</sequence>
<dbReference type="InterPro" id="IPR029063">
    <property type="entry name" value="SAM-dependent_MTases_sf"/>
</dbReference>
<evidence type="ECO:0000256" key="1">
    <source>
        <dbReference type="ARBA" id="ARBA00022603"/>
    </source>
</evidence>